<evidence type="ECO:0000259" key="9">
    <source>
        <dbReference type="PROSITE" id="PS51842"/>
    </source>
</evidence>
<dbReference type="OrthoDB" id="102442at2759"/>
<evidence type="ECO:0000256" key="1">
    <source>
        <dbReference type="ARBA" id="ARBA00004123"/>
    </source>
</evidence>
<comment type="subcellular location">
    <subcellularLocation>
        <location evidence="1">Nucleus</location>
    </subcellularLocation>
</comment>
<dbReference type="GO" id="GO:0006998">
    <property type="term" value="P:nuclear envelope organization"/>
    <property type="evidence" value="ECO:0007669"/>
    <property type="project" value="TreeGrafter"/>
</dbReference>
<dbReference type="GO" id="GO:0090435">
    <property type="term" value="P:protein localization to nuclear envelope"/>
    <property type="evidence" value="ECO:0007669"/>
    <property type="project" value="TreeGrafter"/>
</dbReference>
<feature type="coiled-coil region" evidence="6">
    <location>
        <begin position="305"/>
        <end position="385"/>
    </location>
</feature>
<dbReference type="GeneID" id="36379089"/>
<evidence type="ECO:0000256" key="6">
    <source>
        <dbReference type="SAM" id="Coils"/>
    </source>
</evidence>
<sequence length="604" mass="69327">MSKVHRTRSSTTKKTTTTVPENVDTDSREASILSNSSTLSFSPSKRTRLQEKAQLSGLNNRLAAYIEKVRSLEAENAALSMRIQRIETEDRKEEKDVAAAWKKKCDELRNLVDSLSADKTRLEVTRNKAVHEITDVAARLERVERELKSTSDALLYEQNLTQELKATVETEKNRRNHCENDRRKLADENKELKDKLKLSKKAVEDEIVLRTDLQNKVITLEEELEFEKANNRRKIDEFHKKKTEELTILRNEMDRSYNDELVQQLQAMRAECDGRIAQNRKEIDNMYKKKFADSANLSSKERQDLAGARAQISQLTVEIRQIETKYKNALSEKSRLSDQIEDLENRLSHAEKRAEIQIASKNEDIARLEKQIQDLMDDYSGLMDIKIQLDTEIEAYRRLLEGEETRLNISSESFNSSGLNNSHNASRASSFLTNLFSSTSRSTRGTKRPRLDETVSEFVNNPAVMKKINQARSTSESFCAVTIEEFPENGDYVRLKNNSNEEVHLGKWQLSVSDNEERALDYTFNEKYILPPSTTLTIWSKDAPLATNKGDNIVMKTSNWPFGETLHATLSDADGEKMASRDIYSQEEAIEFLKKNPDQNCCVM</sequence>
<dbReference type="SMART" id="SM01391">
    <property type="entry name" value="Filament"/>
    <property type="match status" value="1"/>
</dbReference>
<dbReference type="Proteomes" id="UP000035682">
    <property type="component" value="Unplaced"/>
</dbReference>
<dbReference type="PANTHER" id="PTHR45721:SF11">
    <property type="entry name" value="LAMIN DM0-RELATED"/>
    <property type="match status" value="1"/>
</dbReference>
<reference evidence="10 11" key="1">
    <citation type="submission" date="2014-09" db="EMBL/GenBank/DDBJ databases">
        <authorList>
            <person name="Martin A.A."/>
        </authorList>
    </citation>
    <scope>NUCLEOTIDE SEQUENCE</scope>
    <source>
        <strain evidence="11">ED321</strain>
        <strain evidence="10">ED321 Heterogonic</strain>
    </source>
</reference>
<dbReference type="Gene3D" id="1.20.5.500">
    <property type="entry name" value="Single helix bin"/>
    <property type="match status" value="1"/>
</dbReference>
<dbReference type="GO" id="GO:0031507">
    <property type="term" value="P:heterochromatin formation"/>
    <property type="evidence" value="ECO:0007669"/>
    <property type="project" value="TreeGrafter"/>
</dbReference>
<dbReference type="PROSITE" id="PS00226">
    <property type="entry name" value="IF_ROD_1"/>
    <property type="match status" value="1"/>
</dbReference>
<dbReference type="RefSeq" id="XP_024505924.1">
    <property type="nucleotide sequence ID" value="XM_024652337.1"/>
</dbReference>
<evidence type="ECO:0000256" key="3">
    <source>
        <dbReference type="ARBA" id="ARBA00023054"/>
    </source>
</evidence>
<dbReference type="InterPro" id="IPR018039">
    <property type="entry name" value="IF_conserved"/>
</dbReference>
<dbReference type="GO" id="GO:0007097">
    <property type="term" value="P:nuclear migration"/>
    <property type="evidence" value="ECO:0007669"/>
    <property type="project" value="TreeGrafter"/>
</dbReference>
<dbReference type="InterPro" id="IPR001322">
    <property type="entry name" value="Lamin_tail_dom"/>
</dbReference>
<dbReference type="GO" id="GO:0005200">
    <property type="term" value="F:structural constituent of cytoskeleton"/>
    <property type="evidence" value="ECO:0007669"/>
    <property type="project" value="TreeGrafter"/>
</dbReference>
<dbReference type="eggNOG" id="KOG0977">
    <property type="taxonomic scope" value="Eukaryota"/>
</dbReference>
<evidence type="ECO:0000256" key="5">
    <source>
        <dbReference type="RuleBase" id="RU000685"/>
    </source>
</evidence>
<protein>
    <submittedName>
        <fullName evidence="10 12">Lamin Tail Domain domain and Intermediate filament protein family-containing protein</fullName>
    </submittedName>
</protein>
<dbReference type="PANTHER" id="PTHR45721">
    <property type="entry name" value="LAMIN DM0-RELATED"/>
    <property type="match status" value="1"/>
</dbReference>
<dbReference type="CTD" id="36379089"/>
<reference evidence="12" key="2">
    <citation type="submission" date="2020-12" db="UniProtKB">
        <authorList>
            <consortium name="WormBaseParasite"/>
        </authorList>
    </citation>
    <scope>IDENTIFICATION</scope>
</reference>
<dbReference type="WormBase" id="SRAE_2000139100">
    <property type="protein sequence ID" value="SRP10162"/>
    <property type="gene ID" value="WBGene00261595"/>
</dbReference>
<dbReference type="Gene3D" id="1.20.5.170">
    <property type="match status" value="1"/>
</dbReference>
<evidence type="ECO:0000259" key="8">
    <source>
        <dbReference type="PROSITE" id="PS51841"/>
    </source>
</evidence>
<dbReference type="GO" id="GO:0005652">
    <property type="term" value="C:nuclear lamina"/>
    <property type="evidence" value="ECO:0007669"/>
    <property type="project" value="TreeGrafter"/>
</dbReference>
<organism evidence="10">
    <name type="scientific">Strongyloides ratti</name>
    <name type="common">Parasitic roundworm</name>
    <dbReference type="NCBI Taxonomy" id="34506"/>
    <lineage>
        <taxon>Eukaryota</taxon>
        <taxon>Metazoa</taxon>
        <taxon>Ecdysozoa</taxon>
        <taxon>Nematoda</taxon>
        <taxon>Chromadorea</taxon>
        <taxon>Rhabditida</taxon>
        <taxon>Tylenchina</taxon>
        <taxon>Panagrolaimomorpha</taxon>
        <taxon>Strongyloidoidea</taxon>
        <taxon>Strongyloididae</taxon>
        <taxon>Strongyloides</taxon>
    </lineage>
</organism>
<evidence type="ECO:0000256" key="4">
    <source>
        <dbReference type="ARBA" id="ARBA00023242"/>
    </source>
</evidence>
<dbReference type="EMBL" id="LN609529">
    <property type="protein sequence ID" value="CEF66724.1"/>
    <property type="molecule type" value="Genomic_DNA"/>
</dbReference>
<evidence type="ECO:0000313" key="11">
    <source>
        <dbReference type="Proteomes" id="UP000035682"/>
    </source>
</evidence>
<dbReference type="GO" id="GO:0051664">
    <property type="term" value="P:nuclear pore localization"/>
    <property type="evidence" value="ECO:0007669"/>
    <property type="project" value="TreeGrafter"/>
</dbReference>
<gene>
    <name evidence="10 12 13" type="ORF">SRAE_2000139100</name>
</gene>
<feature type="domain" description="IF rod" evidence="9">
    <location>
        <begin position="51"/>
        <end position="407"/>
    </location>
</feature>
<dbReference type="InterPro" id="IPR036415">
    <property type="entry name" value="Lamin_tail_dom_sf"/>
</dbReference>
<proteinExistence type="inferred from homology"/>
<name>A0A090MY81_STRRB</name>
<dbReference type="Pfam" id="PF00932">
    <property type="entry name" value="LTD"/>
    <property type="match status" value="1"/>
</dbReference>
<feature type="domain" description="LTD" evidence="8">
    <location>
        <begin position="469"/>
        <end position="585"/>
    </location>
</feature>
<dbReference type="AlphaFoldDB" id="A0A090MY81"/>
<keyword evidence="3 6" id="KW-0175">Coiled coil</keyword>
<keyword evidence="2 5" id="KW-0403">Intermediate filament</keyword>
<keyword evidence="11" id="KW-1185">Reference proteome</keyword>
<evidence type="ECO:0000313" key="12">
    <source>
        <dbReference type="WBParaSite" id="SRAE_2000139100.1"/>
    </source>
</evidence>
<dbReference type="GO" id="GO:0005882">
    <property type="term" value="C:intermediate filament"/>
    <property type="evidence" value="ECO:0007669"/>
    <property type="project" value="UniProtKB-KW"/>
</dbReference>
<feature type="coiled-coil region" evidence="6">
    <location>
        <begin position="55"/>
        <end position="237"/>
    </location>
</feature>
<dbReference type="OMA" id="DCTARIA"/>
<feature type="region of interest" description="Disordered" evidence="7">
    <location>
        <begin position="1"/>
        <end position="43"/>
    </location>
</feature>
<dbReference type="WBParaSite" id="SRAE_2000139100.1">
    <property type="protein sequence ID" value="SRAE_2000139100.1"/>
    <property type="gene ID" value="WBGene00261595"/>
</dbReference>
<evidence type="ECO:0000256" key="7">
    <source>
        <dbReference type="SAM" id="MobiDB-lite"/>
    </source>
</evidence>
<keyword evidence="4" id="KW-0539">Nucleus</keyword>
<dbReference type="SUPFAM" id="SSF64593">
    <property type="entry name" value="Intermediate filament protein, coiled coil region"/>
    <property type="match status" value="2"/>
</dbReference>
<accession>A0A090MY81</accession>
<evidence type="ECO:0000313" key="13">
    <source>
        <dbReference type="WormBase" id="SRAE_2000139100"/>
    </source>
</evidence>
<dbReference type="STRING" id="34506.A0A090MY81"/>
<evidence type="ECO:0000313" key="10">
    <source>
        <dbReference type="EMBL" id="CEF66724.1"/>
    </source>
</evidence>
<dbReference type="PROSITE" id="PS51842">
    <property type="entry name" value="IF_ROD_2"/>
    <property type="match status" value="1"/>
</dbReference>
<evidence type="ECO:0000256" key="2">
    <source>
        <dbReference type="ARBA" id="ARBA00022754"/>
    </source>
</evidence>
<dbReference type="InterPro" id="IPR039008">
    <property type="entry name" value="IF_rod_dom"/>
</dbReference>
<dbReference type="SUPFAM" id="SSF74853">
    <property type="entry name" value="Lamin A/C globular tail domain"/>
    <property type="match status" value="1"/>
</dbReference>
<dbReference type="Gene3D" id="2.60.40.1260">
    <property type="entry name" value="Lamin Tail domain"/>
    <property type="match status" value="1"/>
</dbReference>
<comment type="similarity">
    <text evidence="5">Belongs to the intermediate filament family.</text>
</comment>
<feature type="compositionally biased region" description="Low complexity" evidence="7">
    <location>
        <begin position="31"/>
        <end position="43"/>
    </location>
</feature>
<dbReference type="PROSITE" id="PS51841">
    <property type="entry name" value="LTD"/>
    <property type="match status" value="1"/>
</dbReference>
<feature type="compositionally biased region" description="Low complexity" evidence="7">
    <location>
        <begin position="9"/>
        <end position="18"/>
    </location>
</feature>
<dbReference type="Pfam" id="PF00038">
    <property type="entry name" value="Filament"/>
    <property type="match status" value="1"/>
</dbReference>